<dbReference type="GeneID" id="109545610"/>
<organism evidence="3 4">
    <name type="scientific">Dendroctonus ponderosae</name>
    <name type="common">Mountain pine beetle</name>
    <dbReference type="NCBI Taxonomy" id="77166"/>
    <lineage>
        <taxon>Eukaryota</taxon>
        <taxon>Metazoa</taxon>
        <taxon>Ecdysozoa</taxon>
        <taxon>Arthropoda</taxon>
        <taxon>Hexapoda</taxon>
        <taxon>Insecta</taxon>
        <taxon>Pterygota</taxon>
        <taxon>Neoptera</taxon>
        <taxon>Endopterygota</taxon>
        <taxon>Coleoptera</taxon>
        <taxon>Polyphaga</taxon>
        <taxon>Cucujiformia</taxon>
        <taxon>Curculionidae</taxon>
        <taxon>Scolytinae</taxon>
        <taxon>Dendroctonus</taxon>
    </lineage>
</organism>
<sequence>MPILRTTCSSTPKTHEAAVGSNDKSFQEYHPPDFSSRSASNIGIYESGFFTSSCRFSAWENCQKSTKLLTSSVSSMSKRSLSSVNKGALKASFSTCRLSKKGAKDDQLETKFVVNAHRSQSMGKFDNLFNRNKIGRIQKKLYSKLDGKGGGKYSTVHIGKTNDRKWIMESENEDSFDSRCTKALRKIKEVKLNPTTSIQSVLDSYLNLNSTGTVVDAEDLTLTFAESEGESNENERLDQIYKSVKLARDIQCLKMAEASKVLQEIRLQKENIDWVKILIAEALLLQTSEKVQLLNEQIVANNFSLLDPPLLRSTLRLCSIKFPFLSTFRAKPKLNRHFTDFFLLTVAHDKQLLMSEYITGEINPLKFKREFRLFSVTPDFRIRIKLFCLKMRTSEELFWEKLNWGLCSTSKIIYQNHLTHQYEEKTVLQPSFKLCADATLTSEHINQSSAALNLDTYVFHKLEGLVEFDLRCDCMNKNVMLSGFLDMGTFKGGSIFWDRRWCILRGCNIWLYNYPQDELWGNSVDRINLEYCVGPLATKVENCLRKRSFRLKTYRATDLNQEDNSMPSHELRTYYFSALHSSDYKKWTIELERLIVSLKAFKKLKN</sequence>
<dbReference type="Gene3D" id="2.30.29.30">
    <property type="entry name" value="Pleckstrin-homology domain (PH domain)/Phosphotyrosine-binding domain (PTB)"/>
    <property type="match status" value="1"/>
</dbReference>
<dbReference type="GO" id="GO:0005826">
    <property type="term" value="C:actomyosin contractile ring"/>
    <property type="evidence" value="ECO:0007669"/>
    <property type="project" value="TreeGrafter"/>
</dbReference>
<dbReference type="InterPro" id="IPR011993">
    <property type="entry name" value="PH-like_dom_sf"/>
</dbReference>
<dbReference type="InterPro" id="IPR001849">
    <property type="entry name" value="PH_domain"/>
</dbReference>
<dbReference type="GO" id="GO:0000281">
    <property type="term" value="P:mitotic cytokinesis"/>
    <property type="evidence" value="ECO:0007669"/>
    <property type="project" value="TreeGrafter"/>
</dbReference>
<name>A0AAR5QFF7_DENPD</name>
<dbReference type="AlphaFoldDB" id="A0AAR5QFF7"/>
<accession>A0AAR5QFF7</accession>
<feature type="domain" description="PH" evidence="2">
    <location>
        <begin position="478"/>
        <end position="596"/>
    </location>
</feature>
<dbReference type="PANTHER" id="PTHR21538">
    <property type="entry name" value="ANILLIN/RHOTEKIN RTKN"/>
    <property type="match status" value="1"/>
</dbReference>
<reference evidence="3" key="2">
    <citation type="submission" date="2024-08" db="UniProtKB">
        <authorList>
            <consortium name="EnsemblMetazoa"/>
        </authorList>
    </citation>
    <scope>IDENTIFICATION</scope>
</reference>
<dbReference type="KEGG" id="dpa:109545610"/>
<dbReference type="GO" id="GO:0000915">
    <property type="term" value="P:actomyosin contractile ring assembly"/>
    <property type="evidence" value="ECO:0007669"/>
    <property type="project" value="TreeGrafter"/>
</dbReference>
<dbReference type="GO" id="GO:0031106">
    <property type="term" value="P:septin ring organization"/>
    <property type="evidence" value="ECO:0007669"/>
    <property type="project" value="TreeGrafter"/>
</dbReference>
<evidence type="ECO:0000259" key="2">
    <source>
        <dbReference type="PROSITE" id="PS50003"/>
    </source>
</evidence>
<feature type="region of interest" description="Disordered" evidence="1">
    <location>
        <begin position="1"/>
        <end position="25"/>
    </location>
</feature>
<dbReference type="SUPFAM" id="SSF50729">
    <property type="entry name" value="PH domain-like"/>
    <property type="match status" value="1"/>
</dbReference>
<protein>
    <recommendedName>
        <fullName evidence="2">PH domain-containing protein</fullName>
    </recommendedName>
</protein>
<evidence type="ECO:0000313" key="3">
    <source>
        <dbReference type="EnsemblMetazoa" id="XP_019771953.1"/>
    </source>
</evidence>
<dbReference type="EnsemblMetazoa" id="XM_019916394.1">
    <property type="protein sequence ID" value="XP_019771953.1"/>
    <property type="gene ID" value="LOC109545610"/>
</dbReference>
<evidence type="ECO:0000256" key="1">
    <source>
        <dbReference type="SAM" id="MobiDB-lite"/>
    </source>
</evidence>
<reference evidence="4" key="1">
    <citation type="journal article" date="2013" name="Genome Biol.">
        <title>Draft genome of the mountain pine beetle, Dendroctonus ponderosae Hopkins, a major forest pest.</title>
        <authorList>
            <person name="Keeling C.I."/>
            <person name="Yuen M.M."/>
            <person name="Liao N.Y."/>
            <person name="Docking T.R."/>
            <person name="Chan S.K."/>
            <person name="Taylor G.A."/>
            <person name="Palmquist D.L."/>
            <person name="Jackman S.D."/>
            <person name="Nguyen A."/>
            <person name="Li M."/>
            <person name="Henderson H."/>
            <person name="Janes J.K."/>
            <person name="Zhao Y."/>
            <person name="Pandoh P."/>
            <person name="Moore R."/>
            <person name="Sperling F.A."/>
            <person name="Huber D.P."/>
            <person name="Birol I."/>
            <person name="Jones S.J."/>
            <person name="Bohlmann J."/>
        </authorList>
    </citation>
    <scope>NUCLEOTIDE SEQUENCE</scope>
</reference>
<proteinExistence type="predicted"/>
<dbReference type="SMART" id="SM00233">
    <property type="entry name" value="PH"/>
    <property type="match status" value="1"/>
</dbReference>
<keyword evidence="4" id="KW-1185">Reference proteome</keyword>
<dbReference type="PROSITE" id="PS50003">
    <property type="entry name" value="PH_DOMAIN"/>
    <property type="match status" value="1"/>
</dbReference>
<dbReference type="InterPro" id="IPR051364">
    <property type="entry name" value="Cytokinesis/Rho-signaling"/>
</dbReference>
<evidence type="ECO:0000313" key="4">
    <source>
        <dbReference type="Proteomes" id="UP000019118"/>
    </source>
</evidence>
<dbReference type="PANTHER" id="PTHR21538:SF23">
    <property type="entry name" value="ANILLIN"/>
    <property type="match status" value="1"/>
</dbReference>
<dbReference type="Proteomes" id="UP000019118">
    <property type="component" value="Unassembled WGS sequence"/>
</dbReference>
<feature type="compositionally biased region" description="Polar residues" evidence="1">
    <location>
        <begin position="1"/>
        <end position="12"/>
    </location>
</feature>